<keyword evidence="1" id="KW-0732">Signal</keyword>
<name>A0A6M5YJ05_9BACT</name>
<dbReference type="AlphaFoldDB" id="A0A6M5YJ05"/>
<keyword evidence="4" id="KW-1185">Reference proteome</keyword>
<organism evidence="3 4">
    <name type="scientific">Frigoriglobus tundricola</name>
    <dbReference type="NCBI Taxonomy" id="2774151"/>
    <lineage>
        <taxon>Bacteria</taxon>
        <taxon>Pseudomonadati</taxon>
        <taxon>Planctomycetota</taxon>
        <taxon>Planctomycetia</taxon>
        <taxon>Gemmatales</taxon>
        <taxon>Gemmataceae</taxon>
        <taxon>Frigoriglobus</taxon>
    </lineage>
</organism>
<gene>
    <name evidence="3" type="ORF">FTUN_1558</name>
</gene>
<feature type="signal peptide" evidence="1">
    <location>
        <begin position="1"/>
        <end position="24"/>
    </location>
</feature>
<dbReference type="InterPro" id="IPR010879">
    <property type="entry name" value="DUF1508"/>
</dbReference>
<dbReference type="Gene3D" id="2.30.29.80">
    <property type="match status" value="1"/>
</dbReference>
<evidence type="ECO:0000259" key="2">
    <source>
        <dbReference type="Pfam" id="PF07411"/>
    </source>
</evidence>
<accession>A0A6M5YJ05</accession>
<reference evidence="4" key="1">
    <citation type="submission" date="2020-05" db="EMBL/GenBank/DDBJ databases">
        <title>Frigoriglobus tundricola gen. nov., sp. nov., a psychrotolerant cellulolytic planctomycete of the family Gemmataceae with two divergent copies of 16S rRNA gene.</title>
        <authorList>
            <person name="Kulichevskaya I.S."/>
            <person name="Ivanova A.A."/>
            <person name="Naumoff D.G."/>
            <person name="Beletsky A.V."/>
            <person name="Rijpstra W.I.C."/>
            <person name="Sinninghe Damste J.S."/>
            <person name="Mardanov A.V."/>
            <person name="Ravin N.V."/>
            <person name="Dedysh S.N."/>
        </authorList>
    </citation>
    <scope>NUCLEOTIDE SEQUENCE [LARGE SCALE GENOMIC DNA]</scope>
    <source>
        <strain evidence="4">PL17</strain>
    </source>
</reference>
<evidence type="ECO:0000313" key="3">
    <source>
        <dbReference type="EMBL" id="QJW94039.1"/>
    </source>
</evidence>
<feature type="chain" id="PRO_5026882197" description="DUF1508 domain-containing protein" evidence="1">
    <location>
        <begin position="25"/>
        <end position="103"/>
    </location>
</feature>
<sequence length="103" mass="11200">MRALFLAAGLTGLVLAVGFSVAPAQDKKGDAKKDAKAAEKVGTVEIYKDRSGEFRFRVKDVDGKVVAMPPKGYDTKEECQKVLDLIKVTLNTAKVTEVKDDKK</sequence>
<protein>
    <recommendedName>
        <fullName evidence="2">DUF1508 domain-containing protein</fullName>
    </recommendedName>
</protein>
<proteinExistence type="predicted"/>
<dbReference type="RefSeq" id="WP_227254791.1">
    <property type="nucleotide sequence ID" value="NZ_CP053452.2"/>
</dbReference>
<dbReference type="Proteomes" id="UP000503447">
    <property type="component" value="Chromosome"/>
</dbReference>
<evidence type="ECO:0000313" key="4">
    <source>
        <dbReference type="Proteomes" id="UP000503447"/>
    </source>
</evidence>
<dbReference type="SUPFAM" id="SSF160113">
    <property type="entry name" value="YegP-like"/>
    <property type="match status" value="1"/>
</dbReference>
<feature type="domain" description="DUF1508" evidence="2">
    <location>
        <begin position="49"/>
        <end position="96"/>
    </location>
</feature>
<dbReference type="InterPro" id="IPR036913">
    <property type="entry name" value="YegP-like_sf"/>
</dbReference>
<dbReference type="Pfam" id="PF07411">
    <property type="entry name" value="DUF1508"/>
    <property type="match status" value="1"/>
</dbReference>
<evidence type="ECO:0000256" key="1">
    <source>
        <dbReference type="SAM" id="SignalP"/>
    </source>
</evidence>
<dbReference type="KEGG" id="ftj:FTUN_1558"/>
<dbReference type="EMBL" id="CP053452">
    <property type="protein sequence ID" value="QJW94039.1"/>
    <property type="molecule type" value="Genomic_DNA"/>
</dbReference>